<feature type="chain" id="PRO_5041896837" description="DUF4352 domain-containing protein" evidence="2">
    <location>
        <begin position="24"/>
        <end position="190"/>
    </location>
</feature>
<evidence type="ECO:0000256" key="1">
    <source>
        <dbReference type="SAM" id="MobiDB-lite"/>
    </source>
</evidence>
<dbReference type="GeneID" id="93051111"/>
<keyword evidence="2" id="KW-0732">Signal</keyword>
<evidence type="ECO:0008006" key="5">
    <source>
        <dbReference type="Google" id="ProtNLM"/>
    </source>
</evidence>
<name>A0AAD0ABS3_9BIFI</name>
<feature type="signal peptide" evidence="2">
    <location>
        <begin position="1"/>
        <end position="23"/>
    </location>
</feature>
<gene>
    <name evidence="3" type="ORF">BA20089_06910</name>
</gene>
<reference evidence="3 4" key="1">
    <citation type="submission" date="2016-10" db="EMBL/GenBank/DDBJ databases">
        <title>The whole genome sequencing and assembly of B. asteroides DSM 20089 strain.</title>
        <authorList>
            <person name="Lee Y.-J."/>
            <person name="Park M.-K."/>
            <person name="Yi H."/>
            <person name="Bahn Y.-S."/>
            <person name="Kim J.F."/>
            <person name="Lee D.-W."/>
        </authorList>
    </citation>
    <scope>NUCLEOTIDE SEQUENCE [LARGE SCALE GENOMIC DNA]</scope>
    <source>
        <strain evidence="3 4">DSM 20089</strain>
    </source>
</reference>
<feature type="region of interest" description="Disordered" evidence="1">
    <location>
        <begin position="25"/>
        <end position="45"/>
    </location>
</feature>
<protein>
    <recommendedName>
        <fullName evidence="5">DUF4352 domain-containing protein</fullName>
    </recommendedName>
</protein>
<organism evidence="3 4">
    <name type="scientific">Bifidobacterium asteroides DSM 20089</name>
    <dbReference type="NCBI Taxonomy" id="1437594"/>
    <lineage>
        <taxon>Bacteria</taxon>
        <taxon>Bacillati</taxon>
        <taxon>Actinomycetota</taxon>
        <taxon>Actinomycetes</taxon>
        <taxon>Bifidobacteriales</taxon>
        <taxon>Bifidobacteriaceae</taxon>
        <taxon>Bifidobacterium</taxon>
    </lineage>
</organism>
<evidence type="ECO:0000256" key="2">
    <source>
        <dbReference type="SAM" id="SignalP"/>
    </source>
</evidence>
<dbReference type="RefSeq" id="WP_015022529.1">
    <property type="nucleotide sequence ID" value="NZ_CP017696.1"/>
</dbReference>
<proteinExistence type="predicted"/>
<dbReference type="AlphaFoldDB" id="A0AAD0ABS3"/>
<sequence>MKRPVAAIAAALALVLGLSGCGAANSTQTQPAAASQTPKKNSRGNIVKHIGDEAGITGEDGNDMADWTVTKIIPDPTCSNPEHQQPEHGHFVEFDINAKTTEKYDPDKYGSLDVGTSYRWQLIQKDGTQWNGMPGSSAAESCMVQTDKLPGSLNQNAKAQGKVIFDVPSLDGTLYYPQMGEGHGWEYPLQ</sequence>
<dbReference type="PROSITE" id="PS51257">
    <property type="entry name" value="PROKAR_LIPOPROTEIN"/>
    <property type="match status" value="1"/>
</dbReference>
<dbReference type="EMBL" id="CP017696">
    <property type="protein sequence ID" value="ATO41880.1"/>
    <property type="molecule type" value="Genomic_DNA"/>
</dbReference>
<evidence type="ECO:0000313" key="3">
    <source>
        <dbReference type="EMBL" id="ATO41880.1"/>
    </source>
</evidence>
<feature type="compositionally biased region" description="Polar residues" evidence="1">
    <location>
        <begin position="25"/>
        <end position="39"/>
    </location>
</feature>
<accession>A0AAD0ABS3</accession>
<dbReference type="Proteomes" id="UP000224056">
    <property type="component" value="Chromosome"/>
</dbReference>
<evidence type="ECO:0000313" key="4">
    <source>
        <dbReference type="Proteomes" id="UP000224056"/>
    </source>
</evidence>